<sequence length="259" mass="30974">MNNNSGRRITPYNQINTYYNEEKIFQKYLKKIIAEIYPNKEDFEVKELVNILRLIRKKGIMEIKGFEDENSLEMLIKFYESELQNISLSDICTTISSFIPEESKNFFMDNFNNTHHNISKNNEKNNEKHNIGVDKVNKCNNEKFNNNEIKNIKIKINKDNKKPNLTNNKINNKNKIIKICGRNNFENNNNKKQFMKNNKANINDNNIFNLKIIDIKNLNTKLKTIWIIRNYKYRKKKIIIVISKRIIKIYKKKLLLSFN</sequence>
<evidence type="ECO:0000313" key="2">
    <source>
        <dbReference type="Proteomes" id="UP000193920"/>
    </source>
</evidence>
<dbReference type="Proteomes" id="UP000193920">
    <property type="component" value="Unassembled WGS sequence"/>
</dbReference>
<protein>
    <submittedName>
        <fullName evidence="1">Uncharacterized protein</fullName>
    </submittedName>
</protein>
<dbReference type="EMBL" id="MCOG01000151">
    <property type="protein sequence ID" value="ORY36028.1"/>
    <property type="molecule type" value="Genomic_DNA"/>
</dbReference>
<gene>
    <name evidence="1" type="ORF">LY90DRAFT_625688</name>
</gene>
<dbReference type="AlphaFoldDB" id="A0A1Y2BMP0"/>
<proteinExistence type="predicted"/>
<keyword evidence="2" id="KW-1185">Reference proteome</keyword>
<comment type="caution">
    <text evidence="1">The sequence shown here is derived from an EMBL/GenBank/DDBJ whole genome shotgun (WGS) entry which is preliminary data.</text>
</comment>
<accession>A0A1Y2BMP0</accession>
<name>A0A1Y2BMP0_9FUNG</name>
<reference evidence="1 2" key="1">
    <citation type="submission" date="2016-08" db="EMBL/GenBank/DDBJ databases">
        <title>A Parts List for Fungal Cellulosomes Revealed by Comparative Genomics.</title>
        <authorList>
            <consortium name="DOE Joint Genome Institute"/>
            <person name="Haitjema C.H."/>
            <person name="Gilmore S.P."/>
            <person name="Henske J.K."/>
            <person name="Solomon K.V."/>
            <person name="De Groot R."/>
            <person name="Kuo A."/>
            <person name="Mondo S.J."/>
            <person name="Salamov A.A."/>
            <person name="Labutti K."/>
            <person name="Zhao Z."/>
            <person name="Chiniquy J."/>
            <person name="Barry K."/>
            <person name="Brewer H.M."/>
            <person name="Purvine S.O."/>
            <person name="Wright A.T."/>
            <person name="Boxma B."/>
            <person name="Van Alen T."/>
            <person name="Hackstein J.H."/>
            <person name="Baker S.E."/>
            <person name="Grigoriev I.V."/>
            <person name="O'Malley M.A."/>
        </authorList>
    </citation>
    <scope>NUCLEOTIDE SEQUENCE [LARGE SCALE GENOMIC DNA]</scope>
    <source>
        <strain evidence="1 2">G1</strain>
    </source>
</reference>
<dbReference type="STRING" id="1754190.A0A1Y2BMP0"/>
<evidence type="ECO:0000313" key="1">
    <source>
        <dbReference type="EMBL" id="ORY36028.1"/>
    </source>
</evidence>
<organism evidence="1 2">
    <name type="scientific">Neocallimastix californiae</name>
    <dbReference type="NCBI Taxonomy" id="1754190"/>
    <lineage>
        <taxon>Eukaryota</taxon>
        <taxon>Fungi</taxon>
        <taxon>Fungi incertae sedis</taxon>
        <taxon>Chytridiomycota</taxon>
        <taxon>Chytridiomycota incertae sedis</taxon>
        <taxon>Neocallimastigomycetes</taxon>
        <taxon>Neocallimastigales</taxon>
        <taxon>Neocallimastigaceae</taxon>
        <taxon>Neocallimastix</taxon>
    </lineage>
</organism>